<dbReference type="Proteomes" id="UP000272942">
    <property type="component" value="Unassembled WGS sequence"/>
</dbReference>
<evidence type="ECO:0000313" key="5">
    <source>
        <dbReference type="WBParaSite" id="ECPE_0000336801-mRNA-1"/>
    </source>
</evidence>
<evidence type="ECO:0000259" key="2">
    <source>
        <dbReference type="Pfam" id="PF08205"/>
    </source>
</evidence>
<accession>A0A183A8T0</accession>
<keyword evidence="1" id="KW-1015">Disulfide bond</keyword>
<organism evidence="5">
    <name type="scientific">Echinostoma caproni</name>
    <dbReference type="NCBI Taxonomy" id="27848"/>
    <lineage>
        <taxon>Eukaryota</taxon>
        <taxon>Metazoa</taxon>
        <taxon>Spiralia</taxon>
        <taxon>Lophotrochozoa</taxon>
        <taxon>Platyhelminthes</taxon>
        <taxon>Trematoda</taxon>
        <taxon>Digenea</taxon>
        <taxon>Plagiorchiida</taxon>
        <taxon>Echinostomata</taxon>
        <taxon>Echinostomatoidea</taxon>
        <taxon>Echinostomatidae</taxon>
        <taxon>Echinostoma</taxon>
    </lineage>
</organism>
<evidence type="ECO:0000256" key="1">
    <source>
        <dbReference type="ARBA" id="ARBA00023157"/>
    </source>
</evidence>
<dbReference type="InterPro" id="IPR013162">
    <property type="entry name" value="CD80_C2-set"/>
</dbReference>
<proteinExistence type="predicted"/>
<dbReference type="WBParaSite" id="ECPE_0000336801-mRNA-1">
    <property type="protein sequence ID" value="ECPE_0000336801-mRNA-1"/>
    <property type="gene ID" value="ECPE_0000336801"/>
</dbReference>
<dbReference type="OrthoDB" id="6234674at2759"/>
<gene>
    <name evidence="3" type="ORF">ECPE_LOCUS3365</name>
</gene>
<dbReference type="InterPro" id="IPR013783">
    <property type="entry name" value="Ig-like_fold"/>
</dbReference>
<evidence type="ECO:0000313" key="3">
    <source>
        <dbReference type="EMBL" id="VDP69291.1"/>
    </source>
</evidence>
<dbReference type="EMBL" id="UZAN01040331">
    <property type="protein sequence ID" value="VDP69291.1"/>
    <property type="molecule type" value="Genomic_DNA"/>
</dbReference>
<name>A0A183A8T0_9TREM</name>
<feature type="domain" description="CD80-like immunoglobulin C2-set" evidence="2">
    <location>
        <begin position="92"/>
        <end position="163"/>
    </location>
</feature>
<dbReference type="InterPro" id="IPR036179">
    <property type="entry name" value="Ig-like_dom_sf"/>
</dbReference>
<dbReference type="Pfam" id="PF08205">
    <property type="entry name" value="C2-set_2"/>
    <property type="match status" value="1"/>
</dbReference>
<protein>
    <submittedName>
        <fullName evidence="5">C2-set_2 domain-containing protein</fullName>
    </submittedName>
</protein>
<dbReference type="Gene3D" id="2.60.40.10">
    <property type="entry name" value="Immunoglobulins"/>
    <property type="match status" value="1"/>
</dbReference>
<reference evidence="5" key="1">
    <citation type="submission" date="2016-06" db="UniProtKB">
        <authorList>
            <consortium name="WormBaseParasite"/>
        </authorList>
    </citation>
    <scope>IDENTIFICATION</scope>
</reference>
<reference evidence="3 4" key="2">
    <citation type="submission" date="2018-11" db="EMBL/GenBank/DDBJ databases">
        <authorList>
            <consortium name="Pathogen Informatics"/>
        </authorList>
    </citation>
    <scope>NUCLEOTIDE SEQUENCE [LARGE SCALE GENOMIC DNA]</scope>
    <source>
        <strain evidence="3 4">Egypt</strain>
    </source>
</reference>
<keyword evidence="4" id="KW-1185">Reference proteome</keyword>
<dbReference type="SUPFAM" id="SSF48726">
    <property type="entry name" value="Immunoglobulin"/>
    <property type="match status" value="2"/>
</dbReference>
<sequence length="188" mass="20986">MFVCFHEKQKVGSCLFQSNTTSSTIGNQNFKLFIGHHADRLVCHLTVANVKYEQTGEYSCRTVHPTSEGETASALILVYHPIIDVHLELTNETALAVGQETTVQCVARGGQPNPVLRLQLGGEPITNTKFKQKSDADGILTSTVTADLVLENHHNWNLLTCHVDMDVYRNVNQTFRVLHLNGYRPLEL</sequence>
<evidence type="ECO:0000313" key="4">
    <source>
        <dbReference type="Proteomes" id="UP000272942"/>
    </source>
</evidence>
<dbReference type="AlphaFoldDB" id="A0A183A8T0"/>